<dbReference type="PROSITE" id="PS50943">
    <property type="entry name" value="HTH_CROC1"/>
    <property type="match status" value="1"/>
</dbReference>
<dbReference type="KEGG" id="csb:CLSA_c29450"/>
<sequence>MITDVNTNDSDLTFGAILSRKRKELKLSFKELEEKLAEDDPENPVITASYLNRIENGKMDNPSFKIVCFLVEKLNLDLNEVMKSFGFKLGLSNNNKFKDIEQFIRLSDIEAPLFQDGGEIYERKNLTLNEKKLLNQLIENFFTYGVAYDSALVARIKDTIEIMEKYRESRVKIYNADVTE</sequence>
<gene>
    <name evidence="2" type="ORF">CLSA_c29450</name>
</gene>
<dbReference type="Proteomes" id="UP000017118">
    <property type="component" value="Chromosome"/>
</dbReference>
<keyword evidence="3" id="KW-1185">Reference proteome</keyword>
<reference evidence="2 3" key="1">
    <citation type="journal article" date="2013" name="Genome Announc.">
        <title>Complete Genome Sequence of the Solvent Producer Clostridium saccharobutylicum NCP262 (DSM 13864).</title>
        <authorList>
            <person name="Poehlein A."/>
            <person name="Hartwich K."/>
            <person name="Krabben P."/>
            <person name="Ehrenreich A."/>
            <person name="Liebl W."/>
            <person name="Durre P."/>
            <person name="Gottschalk G."/>
            <person name="Daniel R."/>
        </authorList>
    </citation>
    <scope>NUCLEOTIDE SEQUENCE [LARGE SCALE GENOMIC DNA]</scope>
    <source>
        <strain evidence="2">DSM 13864</strain>
    </source>
</reference>
<organism evidence="2 3">
    <name type="scientific">Clostridium saccharobutylicum DSM 13864</name>
    <dbReference type="NCBI Taxonomy" id="1345695"/>
    <lineage>
        <taxon>Bacteria</taxon>
        <taxon>Bacillati</taxon>
        <taxon>Bacillota</taxon>
        <taxon>Clostridia</taxon>
        <taxon>Eubacteriales</taxon>
        <taxon>Clostridiaceae</taxon>
        <taxon>Clostridium</taxon>
    </lineage>
</organism>
<dbReference type="RefSeq" id="WP_022747057.1">
    <property type="nucleotide sequence ID" value="NC_022571.1"/>
</dbReference>
<dbReference type="GeneID" id="55475328"/>
<dbReference type="Gene3D" id="1.10.260.40">
    <property type="entry name" value="lambda repressor-like DNA-binding domains"/>
    <property type="match status" value="1"/>
</dbReference>
<dbReference type="AlphaFoldDB" id="U5MWW0"/>
<dbReference type="EMBL" id="CP006721">
    <property type="protein sequence ID" value="AGX43912.1"/>
    <property type="molecule type" value="Genomic_DNA"/>
</dbReference>
<accession>U5MWW0</accession>
<dbReference type="HOGENOM" id="CLU_1493754_0_0_9"/>
<evidence type="ECO:0000259" key="1">
    <source>
        <dbReference type="PROSITE" id="PS50943"/>
    </source>
</evidence>
<dbReference type="OrthoDB" id="2923409at2"/>
<proteinExistence type="predicted"/>
<protein>
    <submittedName>
        <fullName evidence="2">Helix-turn-helix domain protein</fullName>
    </submittedName>
</protein>
<feature type="domain" description="HTH cro/C1-type" evidence="1">
    <location>
        <begin position="18"/>
        <end position="81"/>
    </location>
</feature>
<dbReference type="SUPFAM" id="SSF47413">
    <property type="entry name" value="lambda repressor-like DNA-binding domains"/>
    <property type="match status" value="1"/>
</dbReference>
<dbReference type="InterPro" id="IPR010982">
    <property type="entry name" value="Lambda_DNA-bd_dom_sf"/>
</dbReference>
<dbReference type="PATRIC" id="fig|1345695.10.peg.1027"/>
<evidence type="ECO:0000313" key="3">
    <source>
        <dbReference type="Proteomes" id="UP000017118"/>
    </source>
</evidence>
<dbReference type="InterPro" id="IPR001387">
    <property type="entry name" value="Cro/C1-type_HTH"/>
</dbReference>
<dbReference type="GO" id="GO:0003677">
    <property type="term" value="F:DNA binding"/>
    <property type="evidence" value="ECO:0007669"/>
    <property type="project" value="InterPro"/>
</dbReference>
<evidence type="ECO:0000313" key="2">
    <source>
        <dbReference type="EMBL" id="AGX43912.1"/>
    </source>
</evidence>
<dbReference type="CDD" id="cd00093">
    <property type="entry name" value="HTH_XRE"/>
    <property type="match status" value="1"/>
</dbReference>
<name>U5MWW0_CLOSA</name>
<dbReference type="eggNOG" id="ENOG50327YJ">
    <property type="taxonomic scope" value="Bacteria"/>
</dbReference>